<dbReference type="RefSeq" id="WP_422918706.1">
    <property type="nucleotide sequence ID" value="NZ_JAMZEJ010000002.1"/>
</dbReference>
<dbReference type="Gene3D" id="1.10.3720.10">
    <property type="entry name" value="MetI-like"/>
    <property type="match status" value="1"/>
</dbReference>
<evidence type="ECO:0000256" key="11">
    <source>
        <dbReference type="RuleBase" id="RU365097"/>
    </source>
</evidence>
<dbReference type="PANTHER" id="PTHR30183:SF3">
    <property type="entry name" value="MOLYBDENUM TRANSPORT SYSTEM PERMEASE PROTEIN MODB"/>
    <property type="match status" value="1"/>
</dbReference>
<evidence type="ECO:0000256" key="2">
    <source>
        <dbReference type="ARBA" id="ARBA00004651"/>
    </source>
</evidence>
<dbReference type="InterPro" id="IPR011867">
    <property type="entry name" value="ModB_ABC"/>
</dbReference>
<feature type="transmembrane region" description="Helical" evidence="10">
    <location>
        <begin position="140"/>
        <end position="160"/>
    </location>
</feature>
<proteinExistence type="inferred from homology"/>
<evidence type="ECO:0000259" key="12">
    <source>
        <dbReference type="PROSITE" id="PS50928"/>
    </source>
</evidence>
<comment type="similarity">
    <text evidence="3 11">Belongs to the binding-protein-dependent transport system permease family. CysTW subfamily.</text>
</comment>
<evidence type="ECO:0000256" key="1">
    <source>
        <dbReference type="ARBA" id="ARBA00002949"/>
    </source>
</evidence>
<evidence type="ECO:0000256" key="5">
    <source>
        <dbReference type="ARBA" id="ARBA00022475"/>
    </source>
</evidence>
<protein>
    <recommendedName>
        <fullName evidence="11">Molybdenum transport system permease</fullName>
    </recommendedName>
</protein>
<keyword evidence="8 10" id="KW-1133">Transmembrane helix</keyword>
<evidence type="ECO:0000256" key="10">
    <source>
        <dbReference type="RuleBase" id="RU363032"/>
    </source>
</evidence>
<keyword evidence="11" id="KW-0997">Cell inner membrane</keyword>
<feature type="transmembrane region" description="Helical" evidence="10">
    <location>
        <begin position="167"/>
        <end position="192"/>
    </location>
</feature>
<keyword evidence="9 10" id="KW-0472">Membrane</keyword>
<feature type="transmembrane region" description="Helical" evidence="10">
    <location>
        <begin position="59"/>
        <end position="84"/>
    </location>
</feature>
<keyword evidence="6 11" id="KW-0500">Molybdenum</keyword>
<evidence type="ECO:0000256" key="8">
    <source>
        <dbReference type="ARBA" id="ARBA00022989"/>
    </source>
</evidence>
<feature type="domain" description="ABC transmembrane type-1" evidence="12">
    <location>
        <begin position="14"/>
        <end position="222"/>
    </location>
</feature>
<dbReference type="CDD" id="cd06261">
    <property type="entry name" value="TM_PBP2"/>
    <property type="match status" value="1"/>
</dbReference>
<comment type="subcellular location">
    <subcellularLocation>
        <location evidence="11">Cell inner membrane</location>
        <topology evidence="11">Multi-pass membrane protein</topology>
    </subcellularLocation>
    <subcellularLocation>
        <location evidence="2 10">Cell membrane</location>
        <topology evidence="2 10">Multi-pass membrane protein</topology>
    </subcellularLocation>
</comment>
<dbReference type="EMBL" id="JAMZEJ010000002">
    <property type="protein sequence ID" value="MCQ8239978.1"/>
    <property type="molecule type" value="Genomic_DNA"/>
</dbReference>
<evidence type="ECO:0000256" key="6">
    <source>
        <dbReference type="ARBA" id="ARBA00022505"/>
    </source>
</evidence>
<evidence type="ECO:0000313" key="14">
    <source>
        <dbReference type="Proteomes" id="UP001524547"/>
    </source>
</evidence>
<reference evidence="13 14" key="1">
    <citation type="submission" date="2022-06" db="EMBL/GenBank/DDBJ databases">
        <title>Rhizosaccharibacter gen. nov. sp. nov. KSS12, endophytic bacteria isolated from sugarcane.</title>
        <authorList>
            <person name="Pitiwittayakul N."/>
        </authorList>
    </citation>
    <scope>NUCLEOTIDE SEQUENCE [LARGE SCALE GENOMIC DNA]</scope>
    <source>
        <strain evidence="13 14">KSS12</strain>
    </source>
</reference>
<keyword evidence="14" id="KW-1185">Reference proteome</keyword>
<keyword evidence="5" id="KW-1003">Cell membrane</keyword>
<gene>
    <name evidence="13" type="primary">modB</name>
    <name evidence="13" type="ORF">NFI88_03870</name>
</gene>
<comment type="function">
    <text evidence="1 11">Part of the binding-protein-dependent transport system for molybdenum; probably responsible for the translocation of the substrate across the membrane.</text>
</comment>
<dbReference type="NCBIfam" id="NF006939">
    <property type="entry name" value="PRK09421.1"/>
    <property type="match status" value="1"/>
</dbReference>
<dbReference type="Pfam" id="PF00528">
    <property type="entry name" value="BPD_transp_1"/>
    <property type="match status" value="1"/>
</dbReference>
<comment type="caution">
    <text evidence="13">The sequence shown here is derived from an EMBL/GenBank/DDBJ whole genome shotgun (WGS) entry which is preliminary data.</text>
</comment>
<feature type="transmembrane region" description="Helical" evidence="10">
    <location>
        <begin position="91"/>
        <end position="111"/>
    </location>
</feature>
<keyword evidence="7 10" id="KW-0812">Transmembrane</keyword>
<feature type="transmembrane region" description="Helical" evidence="10">
    <location>
        <begin position="204"/>
        <end position="222"/>
    </location>
</feature>
<evidence type="ECO:0000256" key="7">
    <source>
        <dbReference type="ARBA" id="ARBA00022692"/>
    </source>
</evidence>
<dbReference type="PROSITE" id="PS50928">
    <property type="entry name" value="ABC_TM1"/>
    <property type="match status" value="1"/>
</dbReference>
<name>A0ABT1VUG2_9PROT</name>
<dbReference type="NCBIfam" id="TIGR02141">
    <property type="entry name" value="modB_ABC"/>
    <property type="match status" value="1"/>
</dbReference>
<dbReference type="Proteomes" id="UP001524547">
    <property type="component" value="Unassembled WGS sequence"/>
</dbReference>
<evidence type="ECO:0000313" key="13">
    <source>
        <dbReference type="EMBL" id="MCQ8239978.1"/>
    </source>
</evidence>
<accession>A0ABT1VUG2</accession>
<feature type="transmembrane region" description="Helical" evidence="10">
    <location>
        <begin position="20"/>
        <end position="39"/>
    </location>
</feature>
<dbReference type="SUPFAM" id="SSF161098">
    <property type="entry name" value="MetI-like"/>
    <property type="match status" value="1"/>
</dbReference>
<dbReference type="InterPro" id="IPR035906">
    <property type="entry name" value="MetI-like_sf"/>
</dbReference>
<evidence type="ECO:0000256" key="4">
    <source>
        <dbReference type="ARBA" id="ARBA00022448"/>
    </source>
</evidence>
<organism evidence="13 14">
    <name type="scientific">Rhizosaccharibacter radicis</name>
    <dbReference type="NCBI Taxonomy" id="2782605"/>
    <lineage>
        <taxon>Bacteria</taxon>
        <taxon>Pseudomonadati</taxon>
        <taxon>Pseudomonadota</taxon>
        <taxon>Alphaproteobacteria</taxon>
        <taxon>Acetobacterales</taxon>
        <taxon>Acetobacteraceae</taxon>
        <taxon>Rhizosaccharibacter</taxon>
    </lineage>
</organism>
<dbReference type="PANTHER" id="PTHR30183">
    <property type="entry name" value="MOLYBDENUM TRANSPORT SYSTEM PERMEASE PROTEIN MODB"/>
    <property type="match status" value="1"/>
</dbReference>
<evidence type="ECO:0000256" key="3">
    <source>
        <dbReference type="ARBA" id="ARBA00007069"/>
    </source>
</evidence>
<dbReference type="InterPro" id="IPR000515">
    <property type="entry name" value="MetI-like"/>
</dbReference>
<keyword evidence="4 10" id="KW-0813">Transport</keyword>
<evidence type="ECO:0000256" key="9">
    <source>
        <dbReference type="ARBA" id="ARBA00023136"/>
    </source>
</evidence>
<sequence>MELLRIGPDGWMAVRLTLRVSCLAVAGAAPVALALAMLLSRRRFPGRVLLDTLVHLPMVLPPVVTGWLLLLVFGLHGPVGALLWRWLRVRLAFSTAGASLACAVMVLPLMVRTIRLSLEAVDWRLRQAAQGLGAGPADRFLHVVLPLAAPGVLAALVAGFSASLGEFGAVITFAASIPGRTQTLPLAIYAALQVPDGEQQAARLASVSLVLAVAGLLGAEMVHRRIRRWLRGDG</sequence>